<comment type="similarity">
    <text evidence="2">Belongs to the EamA transporter family.</text>
</comment>
<feature type="transmembrane region" description="Helical" evidence="7">
    <location>
        <begin position="50"/>
        <end position="72"/>
    </location>
</feature>
<evidence type="ECO:0000256" key="2">
    <source>
        <dbReference type="ARBA" id="ARBA00007362"/>
    </source>
</evidence>
<accession>A0A6J4NK67</accession>
<evidence type="ECO:0000256" key="7">
    <source>
        <dbReference type="SAM" id="Phobius"/>
    </source>
</evidence>
<evidence type="ECO:0000256" key="3">
    <source>
        <dbReference type="ARBA" id="ARBA00022475"/>
    </source>
</evidence>
<dbReference type="PANTHER" id="PTHR42920:SF5">
    <property type="entry name" value="EAMA DOMAIN-CONTAINING PROTEIN"/>
    <property type="match status" value="1"/>
</dbReference>
<feature type="transmembrane region" description="Helical" evidence="7">
    <location>
        <begin position="108"/>
        <end position="128"/>
    </location>
</feature>
<evidence type="ECO:0000313" key="9">
    <source>
        <dbReference type="EMBL" id="CAA9386541.1"/>
    </source>
</evidence>
<feature type="transmembrane region" description="Helical" evidence="7">
    <location>
        <begin position="26"/>
        <end position="44"/>
    </location>
</feature>
<keyword evidence="6 7" id="KW-0472">Membrane</keyword>
<proteinExistence type="inferred from homology"/>
<evidence type="ECO:0000256" key="1">
    <source>
        <dbReference type="ARBA" id="ARBA00004651"/>
    </source>
</evidence>
<dbReference type="SUPFAM" id="SSF103481">
    <property type="entry name" value="Multidrug resistance efflux transporter EmrE"/>
    <property type="match status" value="2"/>
</dbReference>
<name>A0A6J4NK67_9ACTN</name>
<feature type="transmembrane region" description="Helical" evidence="7">
    <location>
        <begin position="218"/>
        <end position="236"/>
    </location>
</feature>
<feature type="transmembrane region" description="Helical" evidence="7">
    <location>
        <begin position="188"/>
        <end position="206"/>
    </location>
</feature>
<keyword evidence="4 7" id="KW-0812">Transmembrane</keyword>
<dbReference type="GO" id="GO:0005886">
    <property type="term" value="C:plasma membrane"/>
    <property type="evidence" value="ECO:0007669"/>
    <property type="project" value="UniProtKB-SubCell"/>
</dbReference>
<dbReference type="InterPro" id="IPR037185">
    <property type="entry name" value="EmrE-like"/>
</dbReference>
<feature type="transmembrane region" description="Helical" evidence="7">
    <location>
        <begin position="248"/>
        <end position="268"/>
    </location>
</feature>
<dbReference type="EMBL" id="CADCUO010000076">
    <property type="protein sequence ID" value="CAA9386541.1"/>
    <property type="molecule type" value="Genomic_DNA"/>
</dbReference>
<feature type="transmembrane region" description="Helical" evidence="7">
    <location>
        <begin position="157"/>
        <end position="176"/>
    </location>
</feature>
<evidence type="ECO:0000256" key="4">
    <source>
        <dbReference type="ARBA" id="ARBA00022692"/>
    </source>
</evidence>
<dbReference type="AlphaFoldDB" id="A0A6J4NK67"/>
<gene>
    <name evidence="9" type="ORF">AVDCRST_MAG75-1322</name>
</gene>
<comment type="subcellular location">
    <subcellularLocation>
        <location evidence="1">Cell membrane</location>
        <topology evidence="1">Multi-pass membrane protein</topology>
    </subcellularLocation>
</comment>
<organism evidence="9">
    <name type="scientific">uncultured Propionibacteriaceae bacterium</name>
    <dbReference type="NCBI Taxonomy" id="257457"/>
    <lineage>
        <taxon>Bacteria</taxon>
        <taxon>Bacillati</taxon>
        <taxon>Actinomycetota</taxon>
        <taxon>Actinomycetes</taxon>
        <taxon>Propionibacteriales</taxon>
        <taxon>Propionibacteriaceae</taxon>
        <taxon>environmental samples</taxon>
    </lineage>
</organism>
<feature type="transmembrane region" description="Helical" evidence="7">
    <location>
        <begin position="135"/>
        <end position="151"/>
    </location>
</feature>
<keyword evidence="5 7" id="KW-1133">Transmembrane helix</keyword>
<evidence type="ECO:0000259" key="8">
    <source>
        <dbReference type="Pfam" id="PF00892"/>
    </source>
</evidence>
<feature type="transmembrane region" description="Helical" evidence="7">
    <location>
        <begin position="84"/>
        <end position="102"/>
    </location>
</feature>
<protein>
    <submittedName>
        <fullName evidence="9">Integral membrane protein</fullName>
    </submittedName>
</protein>
<dbReference type="PANTHER" id="PTHR42920">
    <property type="entry name" value="OS03G0707200 PROTEIN-RELATED"/>
    <property type="match status" value="1"/>
</dbReference>
<keyword evidence="3" id="KW-1003">Cell membrane</keyword>
<evidence type="ECO:0000256" key="5">
    <source>
        <dbReference type="ARBA" id="ARBA00022989"/>
    </source>
</evidence>
<dbReference type="InterPro" id="IPR051258">
    <property type="entry name" value="Diverse_Substrate_Transporter"/>
</dbReference>
<sequence length="302" mass="31970">MSGIIWQSVRVLQTGRPRTVVDRIPAVWLVIAGILSVQFGAAIAKDLFPLVPPTAMVWMRLATSAVIFLVVVRPRLRGRTRDDWLIALAFGVALMVMNWAIYQSFARIPLGVAVTIEFLGPLAVAVAGSRRARDLVWVILAAVGVLLLGFTRSNLTLAGVAFALLAGAGWAAYILLSAQTGRRWSGISGLAIASLVGALALAPPAVLEAGATLLQPKVLLLGVAVGLLSSVIPYSLELTALRHIPPRVFGILMSLEPAAAALAAMILLREFLSWSQWLALVCVVAASVGAARTSRPRAEPIP</sequence>
<dbReference type="InterPro" id="IPR000620">
    <property type="entry name" value="EamA_dom"/>
</dbReference>
<evidence type="ECO:0000256" key="6">
    <source>
        <dbReference type="ARBA" id="ARBA00023136"/>
    </source>
</evidence>
<dbReference type="Pfam" id="PF00892">
    <property type="entry name" value="EamA"/>
    <property type="match status" value="1"/>
</dbReference>
<reference evidence="9" key="1">
    <citation type="submission" date="2020-02" db="EMBL/GenBank/DDBJ databases">
        <authorList>
            <person name="Meier V. D."/>
        </authorList>
    </citation>
    <scope>NUCLEOTIDE SEQUENCE</scope>
    <source>
        <strain evidence="9">AVDCRST_MAG75</strain>
    </source>
</reference>
<feature type="domain" description="EamA" evidence="8">
    <location>
        <begin position="158"/>
        <end position="288"/>
    </location>
</feature>
<feature type="transmembrane region" description="Helical" evidence="7">
    <location>
        <begin position="274"/>
        <end position="291"/>
    </location>
</feature>